<dbReference type="PROSITE" id="PS50294">
    <property type="entry name" value="WD_REPEATS_REGION"/>
    <property type="match status" value="1"/>
</dbReference>
<dbReference type="EMBL" id="FJUW01000046">
    <property type="protein sequence ID" value="CZT08472.1"/>
    <property type="molecule type" value="Genomic_DNA"/>
</dbReference>
<dbReference type="InterPro" id="IPR015943">
    <property type="entry name" value="WD40/YVTN_repeat-like_dom_sf"/>
</dbReference>
<keyword evidence="1" id="KW-0853">WD repeat</keyword>
<accession>A0A1E1LDH2</accession>
<evidence type="ECO:0000313" key="4">
    <source>
        <dbReference type="Proteomes" id="UP000178129"/>
    </source>
</evidence>
<feature type="compositionally biased region" description="Acidic residues" evidence="2">
    <location>
        <begin position="54"/>
        <end position="72"/>
    </location>
</feature>
<name>A0A1E1LDH2_9HELO</name>
<dbReference type="PANTHER" id="PTHR43991:SF12">
    <property type="entry name" value="WD REPEAT PROTEIN (AFU_ORTHOLOGUE AFUA_8G05640)"/>
    <property type="match status" value="1"/>
</dbReference>
<evidence type="ECO:0000256" key="2">
    <source>
        <dbReference type="SAM" id="MobiDB-lite"/>
    </source>
</evidence>
<gene>
    <name evidence="3" type="ORF">RCO7_08197</name>
</gene>
<dbReference type="STRING" id="914237.A0A1E1LDH2"/>
<sequence length="785" mass="86773">MLDQYPLTPPNDASTEADAFHIGVTPQSMPNPYATYGLLNTPASMGFDGPEDRADQEEVEPPTISDEEDDRDMTDGGIVSTMSLAQAVALNNEMDMVDAEVMGVDNLLDIAGLDSYFNTPFFADFATINPLWSNVEALQHMDGLAAPANLPPVMSAVSQVLQNLQDGQNEQEHAELVTGAGVLHGANLQQSTPSILLPFSHNSQNEDVGIGSSLPNFVTMSQIAPAILPVPVPMPVQQPAWSQAWTGYQIPPTQLGNPTPSHIIVVNDDDFFDADHPEAEDVVNLTLERFLHTWATSASSRSPEHAYRKGPSIASIREHRLETPQPMVLNELQGDRCDIQRIDWKSLGVSRLAARQQRRATYKNYTNLRFDHQWHPRLNGARLEDDQNLFRFRRMDFNHSVNLAHFQLRNLLACASRDHVFYAGKAQIFHWDPYNGSSQPEVALDLHSPTVQPAHWQLGNLPGIQVSTLTVNHDILVAGGFSGEYALTNLRSQKGTLHTEGLVTKNANSITNRIQVHLTPSSNAPVVAFASNDNFLRVLDVGTNTFIASHKYNHAINCSAISPDMRLRCLVGDNRQVMICNAETGEILQSLEGHRDYGFACDWADDGWTVATGNQDMQVKIWDARKWTNSSGVAQCLATIAADMAGVRSLKFSPLGSGKRVLLAAEPADIISVIDGETFTSKQTLSFFGDIGGLDFANDGQDLWVGNCDDMRGGLMQYERCDLASHGLYGLEDCNPRQKNRNRQRGQGYDWKRTDEELKYHPGARGTEEQRHRRVARLGTAMGHF</sequence>
<dbReference type="PANTHER" id="PTHR43991">
    <property type="entry name" value="WD REPEAT PROTEIN (AFU_ORTHOLOGUE AFUA_8G05640)-RELATED"/>
    <property type="match status" value="1"/>
</dbReference>
<dbReference type="InterPro" id="IPR036322">
    <property type="entry name" value="WD40_repeat_dom_sf"/>
</dbReference>
<dbReference type="Gene3D" id="2.130.10.10">
    <property type="entry name" value="YVTN repeat-like/Quinoprotein amine dehydrogenase"/>
    <property type="match status" value="2"/>
</dbReference>
<evidence type="ECO:0000256" key="1">
    <source>
        <dbReference type="PROSITE-ProRule" id="PRU00221"/>
    </source>
</evidence>
<dbReference type="SUPFAM" id="SSF50978">
    <property type="entry name" value="WD40 repeat-like"/>
    <property type="match status" value="1"/>
</dbReference>
<dbReference type="Proteomes" id="UP000178129">
    <property type="component" value="Unassembled WGS sequence"/>
</dbReference>
<reference evidence="4" key="1">
    <citation type="submission" date="2016-03" db="EMBL/GenBank/DDBJ databases">
        <authorList>
            <person name="Ploux O."/>
        </authorList>
    </citation>
    <scope>NUCLEOTIDE SEQUENCE [LARGE SCALE GENOMIC DNA]</scope>
    <source>
        <strain evidence="4">UK7</strain>
    </source>
</reference>
<dbReference type="PROSITE" id="PS50082">
    <property type="entry name" value="WD_REPEATS_2"/>
    <property type="match status" value="1"/>
</dbReference>
<keyword evidence="4" id="KW-1185">Reference proteome</keyword>
<dbReference type="AlphaFoldDB" id="A0A1E1LDH2"/>
<dbReference type="InParanoid" id="A0A1E1LDH2"/>
<dbReference type="SMART" id="SM00320">
    <property type="entry name" value="WD40"/>
    <property type="match status" value="3"/>
</dbReference>
<organism evidence="3 4">
    <name type="scientific">Rhynchosporium graminicola</name>
    <dbReference type="NCBI Taxonomy" id="2792576"/>
    <lineage>
        <taxon>Eukaryota</taxon>
        <taxon>Fungi</taxon>
        <taxon>Dikarya</taxon>
        <taxon>Ascomycota</taxon>
        <taxon>Pezizomycotina</taxon>
        <taxon>Leotiomycetes</taxon>
        <taxon>Helotiales</taxon>
        <taxon>Ploettnerulaceae</taxon>
        <taxon>Rhynchosporium</taxon>
    </lineage>
</organism>
<evidence type="ECO:0000313" key="3">
    <source>
        <dbReference type="EMBL" id="CZT08472.1"/>
    </source>
</evidence>
<protein>
    <submittedName>
        <fullName evidence="3">Related to vegetatible incompatibility protein het-e-1</fullName>
    </submittedName>
</protein>
<dbReference type="InterPro" id="IPR001680">
    <property type="entry name" value="WD40_rpt"/>
</dbReference>
<feature type="region of interest" description="Disordered" evidence="2">
    <location>
        <begin position="44"/>
        <end position="73"/>
    </location>
</feature>
<proteinExistence type="predicted"/>
<feature type="repeat" description="WD" evidence="1">
    <location>
        <begin position="591"/>
        <end position="623"/>
    </location>
</feature>
<comment type="caution">
    <text evidence="3">The sequence shown here is derived from an EMBL/GenBank/DDBJ whole genome shotgun (WGS) entry which is preliminary data.</text>
</comment>